<reference evidence="3" key="1">
    <citation type="submission" date="2016-11" db="UniProtKB">
        <authorList>
            <consortium name="WormBaseParasite"/>
        </authorList>
    </citation>
    <scope>IDENTIFICATION</scope>
</reference>
<evidence type="ECO:0000256" key="1">
    <source>
        <dbReference type="SAM" id="MobiDB-lite"/>
    </source>
</evidence>
<evidence type="ECO:0000313" key="3">
    <source>
        <dbReference type="WBParaSite" id="L893_g28732.t1"/>
    </source>
</evidence>
<proteinExistence type="predicted"/>
<name>A0A1I7ZQB5_9BILA</name>
<evidence type="ECO:0000313" key="2">
    <source>
        <dbReference type="Proteomes" id="UP000095287"/>
    </source>
</evidence>
<feature type="region of interest" description="Disordered" evidence="1">
    <location>
        <begin position="1"/>
        <end position="28"/>
    </location>
</feature>
<accession>A0A1I7ZQB5</accession>
<organism evidence="2 3">
    <name type="scientific">Steinernema glaseri</name>
    <dbReference type="NCBI Taxonomy" id="37863"/>
    <lineage>
        <taxon>Eukaryota</taxon>
        <taxon>Metazoa</taxon>
        <taxon>Ecdysozoa</taxon>
        <taxon>Nematoda</taxon>
        <taxon>Chromadorea</taxon>
        <taxon>Rhabditida</taxon>
        <taxon>Tylenchina</taxon>
        <taxon>Panagrolaimomorpha</taxon>
        <taxon>Strongyloidoidea</taxon>
        <taxon>Steinernematidae</taxon>
        <taxon>Steinernema</taxon>
    </lineage>
</organism>
<keyword evidence="2" id="KW-1185">Reference proteome</keyword>
<protein>
    <submittedName>
        <fullName evidence="3">Vegetative cell wall protein gp1-like</fullName>
    </submittedName>
</protein>
<sequence>MASSEKPQPPSPCNPCLTPEDTSHKSPGELVVPYCRPILACGVLEDTSHKSPGEIVAPYCRPILACRVLEDTSHKPLDKKPAVQRGSRLLASCKPCRPPEDTSLKPSPEITVPHVRPILSCTRPSRPSKDTSLRILLTSPRMGNTPFNMVPGF</sequence>
<dbReference type="Proteomes" id="UP000095287">
    <property type="component" value="Unplaced"/>
</dbReference>
<dbReference type="AlphaFoldDB" id="A0A1I7ZQB5"/>
<dbReference type="WBParaSite" id="L893_g28732.t1">
    <property type="protein sequence ID" value="L893_g28732.t1"/>
    <property type="gene ID" value="L893_g28732"/>
</dbReference>